<feature type="compositionally biased region" description="Polar residues" evidence="1">
    <location>
        <begin position="20"/>
        <end position="31"/>
    </location>
</feature>
<feature type="region of interest" description="Disordered" evidence="1">
    <location>
        <begin position="110"/>
        <end position="140"/>
    </location>
</feature>
<comment type="caution">
    <text evidence="2">The sequence shown here is derived from an EMBL/GenBank/DDBJ whole genome shotgun (WGS) entry which is preliminary data.</text>
</comment>
<protein>
    <submittedName>
        <fullName evidence="2">Uncharacterized protein</fullName>
    </submittedName>
</protein>
<dbReference type="RefSeq" id="WP_345314118.1">
    <property type="nucleotide sequence ID" value="NZ_BAABIE010000016.1"/>
</dbReference>
<gene>
    <name evidence="2" type="ORF">GCM10023217_30080</name>
</gene>
<dbReference type="EMBL" id="BAABIE010000016">
    <property type="protein sequence ID" value="GAA4756196.1"/>
    <property type="molecule type" value="Genomic_DNA"/>
</dbReference>
<feature type="region of interest" description="Disordered" evidence="1">
    <location>
        <begin position="1"/>
        <end position="33"/>
    </location>
</feature>
<proteinExistence type="predicted"/>
<accession>A0ABP8ZHS6</accession>
<organism evidence="2 3">
    <name type="scientific">Gordonia alkaliphila</name>
    <dbReference type="NCBI Taxonomy" id="1053547"/>
    <lineage>
        <taxon>Bacteria</taxon>
        <taxon>Bacillati</taxon>
        <taxon>Actinomycetota</taxon>
        <taxon>Actinomycetes</taxon>
        <taxon>Mycobacteriales</taxon>
        <taxon>Gordoniaceae</taxon>
        <taxon>Gordonia</taxon>
    </lineage>
</organism>
<sequence>MAADRHNCPDCGASHRKNAPKTNTRTSTAHTTELDIKRCPKCRASTLAGRVQGLDLHLDPQSLNEIGAQAFRATKRLIVIRRGWRGRFHDGWKQWPPDDDTAWHVIHDCDRPVPRELAQGGPPPSRKTTTTDPLPDTPPY</sequence>
<name>A0ABP8ZHS6_9ACTN</name>
<reference evidence="3" key="1">
    <citation type="journal article" date="2019" name="Int. J. Syst. Evol. Microbiol.">
        <title>The Global Catalogue of Microorganisms (GCM) 10K type strain sequencing project: providing services to taxonomists for standard genome sequencing and annotation.</title>
        <authorList>
            <consortium name="The Broad Institute Genomics Platform"/>
            <consortium name="The Broad Institute Genome Sequencing Center for Infectious Disease"/>
            <person name="Wu L."/>
            <person name="Ma J."/>
        </authorList>
    </citation>
    <scope>NUCLEOTIDE SEQUENCE [LARGE SCALE GENOMIC DNA]</scope>
    <source>
        <strain evidence="3">JCM 18077</strain>
    </source>
</reference>
<dbReference type="Proteomes" id="UP001500822">
    <property type="component" value="Unassembled WGS sequence"/>
</dbReference>
<keyword evidence="3" id="KW-1185">Reference proteome</keyword>
<evidence type="ECO:0000313" key="3">
    <source>
        <dbReference type="Proteomes" id="UP001500822"/>
    </source>
</evidence>
<evidence type="ECO:0000313" key="2">
    <source>
        <dbReference type="EMBL" id="GAA4756196.1"/>
    </source>
</evidence>
<evidence type="ECO:0000256" key="1">
    <source>
        <dbReference type="SAM" id="MobiDB-lite"/>
    </source>
</evidence>